<dbReference type="GO" id="GO:0043565">
    <property type="term" value="F:sequence-specific DNA binding"/>
    <property type="evidence" value="ECO:0007669"/>
    <property type="project" value="TreeGrafter"/>
</dbReference>
<organism evidence="6 7">
    <name type="scientific">Bugula neritina</name>
    <name type="common">Brown bryozoan</name>
    <name type="synonym">Sertularia neritina</name>
    <dbReference type="NCBI Taxonomy" id="10212"/>
    <lineage>
        <taxon>Eukaryota</taxon>
        <taxon>Metazoa</taxon>
        <taxon>Spiralia</taxon>
        <taxon>Lophotrochozoa</taxon>
        <taxon>Bryozoa</taxon>
        <taxon>Gymnolaemata</taxon>
        <taxon>Cheilostomatida</taxon>
        <taxon>Flustrina</taxon>
        <taxon>Buguloidea</taxon>
        <taxon>Bugulidae</taxon>
        <taxon>Bugula</taxon>
    </lineage>
</organism>
<dbReference type="SMART" id="SM00355">
    <property type="entry name" value="ZnF_C2H2"/>
    <property type="match status" value="7"/>
</dbReference>
<evidence type="ECO:0000259" key="5">
    <source>
        <dbReference type="PROSITE" id="PS00028"/>
    </source>
</evidence>
<proteinExistence type="predicted"/>
<gene>
    <name evidence="6" type="ORF">EB796_018469</name>
</gene>
<name>A0A7J7JC56_BUGNE</name>
<dbReference type="GO" id="GO:0008270">
    <property type="term" value="F:zinc ion binding"/>
    <property type="evidence" value="ECO:0007669"/>
    <property type="project" value="UniProtKB-KW"/>
</dbReference>
<evidence type="ECO:0000256" key="1">
    <source>
        <dbReference type="ARBA" id="ARBA00022723"/>
    </source>
</evidence>
<evidence type="ECO:0000256" key="2">
    <source>
        <dbReference type="ARBA" id="ARBA00022737"/>
    </source>
</evidence>
<dbReference type="PANTHER" id="PTHR24408:SF58">
    <property type="entry name" value="TRANSCRIPTION FACTOR (TFIIIA), PUTATIVE (AFU_ORTHOLOGUE AFUA_1G05150)-RELATED"/>
    <property type="match status" value="1"/>
</dbReference>
<accession>A0A7J7JC56</accession>
<dbReference type="SUPFAM" id="SSF57667">
    <property type="entry name" value="beta-beta-alpha zinc fingers"/>
    <property type="match status" value="2"/>
</dbReference>
<keyword evidence="4" id="KW-0862">Zinc</keyword>
<sequence length="943" mass="104013">MSDSAIGESANPNYQQKQLDNGFKDAPCFVCGSVGLNGHQSLTESLYNILVKTRTVISSDKTNSICSTCSTSSELMEQAVQAQLSLAEKNRKRLGVTKNGSNITSLATHLLKAGSAVNMSGNVHQAQTDVDNENDEENLNLLISNIQGGLGQTDQGELKQTDLSQVDQPDIDNEFSIISEYNSPQVIDLTKFFSSKWKYPDLSVKYLNMKLHKQVCKAVKDMLNIEDRVDQEEESVSVEVSDSVLDLAQEDISSKLNHSSNTPAVASPPDIIGTGCQEKFLEVEQLTNHEVVYKDKVEPKMKEFVCEICVISFDYKCLLDFHKLVHKDPERKPYRCIGCNAGFVARTHKIDHESKCGKVRNMNNFVKHNKASSESDSIVPEAASCIEKHSATNKEGSVELELDQCSNPTNSAKSFWCKGCSKQFAFFCDFENHLAFCLKPVGANPDDQGDAMDCASESSACKDMSEGENCSESNESSVCNSMTGANSSGFIECPICGVEIASISDRKRSGKVQKHVAGHDEPARRYCCVGCRWSCDFRALFIAHSKQCKVLFKQYPLKNNSSAGVNCPACFIHFSDISQCKEHFFSCHYSASKVTNTEMLSCDGCQGSFNSLDDLENHQDNCLLFRRSGPAINAHKNRRCGICNVDFAARFPNHFADFHSIKSLVDFTCAVCNDKFANLDNLILHVTNSCLLSQVIIAEQLSNTGTNQIETCINDERTPSDEESVISEASSKASGGRCQFCGIPRVKPNHILIHINSEERPYRCSGCKGGFLRPYSLQVHERSCVALKNTKAIGLSTGKVVDSTVMFEKPNIGSVESKIEAVGKLGDIPNDIELPLNKPTGKLSNSCSICGEHHNNVVELVNHMLVKHTRARHLCENCFKPFMYKEALHEHQLHCGQPKKEEVIPSESVSASDKVKTDEVPPVFISITVKSRELNVVQCCIAS</sequence>
<reference evidence="6" key="1">
    <citation type="submission" date="2020-06" db="EMBL/GenBank/DDBJ databases">
        <title>Draft genome of Bugula neritina, a colonial animal packing powerful symbionts and potential medicines.</title>
        <authorList>
            <person name="Rayko M."/>
        </authorList>
    </citation>
    <scope>NUCLEOTIDE SEQUENCE [LARGE SCALE GENOMIC DNA]</scope>
    <source>
        <strain evidence="6">Kwan_BN1</strain>
    </source>
</reference>
<dbReference type="EMBL" id="VXIV02002743">
    <property type="protein sequence ID" value="KAF6023221.1"/>
    <property type="molecule type" value="Genomic_DNA"/>
</dbReference>
<dbReference type="Proteomes" id="UP000593567">
    <property type="component" value="Unassembled WGS sequence"/>
</dbReference>
<evidence type="ECO:0000313" key="6">
    <source>
        <dbReference type="EMBL" id="KAF6023221.1"/>
    </source>
</evidence>
<keyword evidence="7" id="KW-1185">Reference proteome</keyword>
<dbReference type="GO" id="GO:0005634">
    <property type="term" value="C:nucleus"/>
    <property type="evidence" value="ECO:0007669"/>
    <property type="project" value="TreeGrafter"/>
</dbReference>
<dbReference type="AlphaFoldDB" id="A0A7J7JC56"/>
<feature type="domain" description="C2H2-type" evidence="5">
    <location>
        <begin position="306"/>
        <end position="326"/>
    </location>
</feature>
<keyword evidence="1" id="KW-0479">Metal-binding</keyword>
<dbReference type="PROSITE" id="PS00028">
    <property type="entry name" value="ZINC_FINGER_C2H2_1"/>
    <property type="match status" value="1"/>
</dbReference>
<comment type="caution">
    <text evidence="6">The sequence shown here is derived from an EMBL/GenBank/DDBJ whole genome shotgun (WGS) entry which is preliminary data.</text>
</comment>
<evidence type="ECO:0000313" key="7">
    <source>
        <dbReference type="Proteomes" id="UP000593567"/>
    </source>
</evidence>
<protein>
    <recommendedName>
        <fullName evidence="5">C2H2-type domain-containing protein</fullName>
    </recommendedName>
</protein>
<dbReference type="GO" id="GO:0000981">
    <property type="term" value="F:DNA-binding transcription factor activity, RNA polymerase II-specific"/>
    <property type="evidence" value="ECO:0007669"/>
    <property type="project" value="TreeGrafter"/>
</dbReference>
<dbReference type="Gene3D" id="3.30.160.60">
    <property type="entry name" value="Classic Zinc Finger"/>
    <property type="match status" value="1"/>
</dbReference>
<keyword evidence="2" id="KW-0677">Repeat</keyword>
<dbReference type="OrthoDB" id="9984614at2759"/>
<dbReference type="InterPro" id="IPR013087">
    <property type="entry name" value="Znf_C2H2_type"/>
</dbReference>
<keyword evidence="3" id="KW-0863">Zinc-finger</keyword>
<dbReference type="InterPro" id="IPR036236">
    <property type="entry name" value="Znf_C2H2_sf"/>
</dbReference>
<evidence type="ECO:0000256" key="3">
    <source>
        <dbReference type="ARBA" id="ARBA00022771"/>
    </source>
</evidence>
<evidence type="ECO:0000256" key="4">
    <source>
        <dbReference type="ARBA" id="ARBA00022833"/>
    </source>
</evidence>
<dbReference type="PANTHER" id="PTHR24408">
    <property type="entry name" value="ZINC FINGER PROTEIN"/>
    <property type="match status" value="1"/>
</dbReference>